<dbReference type="InterPro" id="IPR052734">
    <property type="entry name" value="Nod_factor_acetyltransferase"/>
</dbReference>
<evidence type="ECO:0000313" key="5">
    <source>
        <dbReference type="EMBL" id="ALC83732.1"/>
    </source>
</evidence>
<feature type="transmembrane region" description="Helical" evidence="3">
    <location>
        <begin position="69"/>
        <end position="86"/>
    </location>
</feature>
<feature type="transmembrane region" description="Helical" evidence="3">
    <location>
        <begin position="32"/>
        <end position="49"/>
    </location>
</feature>
<dbReference type="PATRIC" id="fig|1441095.3.peg.4664"/>
<evidence type="ECO:0000259" key="4">
    <source>
        <dbReference type="Pfam" id="PF01757"/>
    </source>
</evidence>
<keyword evidence="5" id="KW-0012">Acyltransferase</keyword>
<proteinExistence type="inferred from homology"/>
<evidence type="ECO:0000256" key="1">
    <source>
        <dbReference type="ARBA" id="ARBA00004370"/>
    </source>
</evidence>
<reference evidence="5 6" key="2">
    <citation type="journal article" date="2016" name="Int. J. Syst. Evol. Microbiol.">
        <title>Bacillus gobiensis sp. nov., isolated from a soil sample.</title>
        <authorList>
            <person name="Liu B."/>
            <person name="Liu G.H."/>
            <person name="Cetin S."/>
            <person name="Schumann P."/>
            <person name="Pan Z.Z."/>
            <person name="Chen Q.Q."/>
        </authorList>
    </citation>
    <scope>NUCLEOTIDE SEQUENCE [LARGE SCALE GENOMIC DNA]</scope>
    <source>
        <strain evidence="5 6">FJAT-4402</strain>
    </source>
</reference>
<gene>
    <name evidence="5" type="ORF">AM592_21060</name>
</gene>
<evidence type="ECO:0000256" key="3">
    <source>
        <dbReference type="SAM" id="Phobius"/>
    </source>
</evidence>
<dbReference type="GO" id="GO:0016747">
    <property type="term" value="F:acyltransferase activity, transferring groups other than amino-acyl groups"/>
    <property type="evidence" value="ECO:0007669"/>
    <property type="project" value="InterPro"/>
</dbReference>
<dbReference type="RefSeq" id="WP_053605600.1">
    <property type="nucleotide sequence ID" value="NZ_CP012600.1"/>
</dbReference>
<reference evidence="6" key="1">
    <citation type="submission" date="2015-08" db="EMBL/GenBank/DDBJ databases">
        <title>Genome sequencing project for genomic taxonomy and phylogenomics of Bacillus-like bacteria.</title>
        <authorList>
            <person name="Liu B."/>
            <person name="Wang J."/>
            <person name="Zhu Y."/>
            <person name="Liu G."/>
            <person name="Chen Q."/>
            <person name="Chen Z."/>
            <person name="Lan J."/>
            <person name="Che J."/>
            <person name="Ge C."/>
            <person name="Shi H."/>
            <person name="Pan Z."/>
            <person name="Liu X."/>
        </authorList>
    </citation>
    <scope>NUCLEOTIDE SEQUENCE [LARGE SCALE GENOMIC DNA]</scope>
    <source>
        <strain evidence="6">FJAT-4402</strain>
    </source>
</reference>
<feature type="transmembrane region" description="Helical" evidence="3">
    <location>
        <begin position="170"/>
        <end position="190"/>
    </location>
</feature>
<evidence type="ECO:0000256" key="2">
    <source>
        <dbReference type="ARBA" id="ARBA00007400"/>
    </source>
</evidence>
<feature type="transmembrane region" description="Helical" evidence="3">
    <location>
        <begin position="233"/>
        <end position="251"/>
    </location>
</feature>
<organism evidence="5 6">
    <name type="scientific">Bacillus gobiensis</name>
    <dbReference type="NCBI Taxonomy" id="1441095"/>
    <lineage>
        <taxon>Bacteria</taxon>
        <taxon>Bacillati</taxon>
        <taxon>Bacillota</taxon>
        <taxon>Bacilli</taxon>
        <taxon>Bacillales</taxon>
        <taxon>Bacillaceae</taxon>
        <taxon>Bacillus</taxon>
    </lineage>
</organism>
<dbReference type="EMBL" id="CP012600">
    <property type="protein sequence ID" value="ALC83732.1"/>
    <property type="molecule type" value="Genomic_DNA"/>
</dbReference>
<feature type="domain" description="Acyltransferase 3" evidence="4">
    <location>
        <begin position="6"/>
        <end position="315"/>
    </location>
</feature>
<feature type="transmembrane region" description="Helical" evidence="3">
    <location>
        <begin position="299"/>
        <end position="320"/>
    </location>
</feature>
<dbReference type="Proteomes" id="UP000067625">
    <property type="component" value="Chromosome"/>
</dbReference>
<feature type="transmembrane region" description="Helical" evidence="3">
    <location>
        <begin position="147"/>
        <end position="164"/>
    </location>
</feature>
<protein>
    <submittedName>
        <fullName evidence="5">Acyltransferase</fullName>
    </submittedName>
</protein>
<feature type="transmembrane region" description="Helical" evidence="3">
    <location>
        <begin position="202"/>
        <end position="221"/>
    </location>
</feature>
<comment type="subcellular location">
    <subcellularLocation>
        <location evidence="1">Membrane</location>
    </subcellularLocation>
</comment>
<name>A0A0M3RAT7_9BACI</name>
<feature type="transmembrane region" description="Helical" evidence="3">
    <location>
        <begin position="263"/>
        <end position="287"/>
    </location>
</feature>
<accession>A0A0M3RAT7</accession>
<keyword evidence="5" id="KW-0808">Transferase</keyword>
<dbReference type="Pfam" id="PF01757">
    <property type="entry name" value="Acyl_transf_3"/>
    <property type="match status" value="1"/>
</dbReference>
<keyword evidence="3" id="KW-0812">Transmembrane</keyword>
<evidence type="ECO:0000313" key="6">
    <source>
        <dbReference type="Proteomes" id="UP000067625"/>
    </source>
</evidence>
<dbReference type="PANTHER" id="PTHR37312">
    <property type="entry name" value="MEMBRANE-BOUND ACYLTRANSFERASE YKRP-RELATED"/>
    <property type="match status" value="1"/>
</dbReference>
<feature type="transmembrane region" description="Helical" evidence="3">
    <location>
        <begin position="122"/>
        <end position="140"/>
    </location>
</feature>
<keyword evidence="6" id="KW-1185">Reference proteome</keyword>
<dbReference type="OrthoDB" id="6623990at2"/>
<dbReference type="InterPro" id="IPR002656">
    <property type="entry name" value="Acyl_transf_3_dom"/>
</dbReference>
<comment type="similarity">
    <text evidence="2">Belongs to the acyltransferase 3 family.</text>
</comment>
<dbReference type="STRING" id="1441095.AM592_21060"/>
<dbReference type="PANTHER" id="PTHR37312:SF1">
    <property type="entry name" value="MEMBRANE-BOUND ACYLTRANSFERASE YKRP-RELATED"/>
    <property type="match status" value="1"/>
</dbReference>
<dbReference type="AlphaFoldDB" id="A0A0M3RAT7"/>
<keyword evidence="3" id="KW-1133">Transmembrane helix</keyword>
<keyword evidence="3" id="KW-0472">Membrane</keyword>
<sequence>MGKRIEWIDAAKGIGIILVVAGHVPTTDPIKQFIYSFHMPLFFFLSGLVFKSKDLGLKSFIQKKARSLLFPYVCFAIITYLFWFTVERHLPFSSDSNVDPFTPFMGIFLSIEDNHMMTYNPAVWFLTALFLVEIAFFLYTKVAKGRFVVLFAALCGAIGYYGSLKLDGSLPWNVDVVFTAIAFYAFGYAMKNHLAQHKPKRTLITCVLLFIVTAYVESYNIRVDMRGNDYGNGLVFYLASLLGIAGTIYLSHKLKRVAFLTYLGKNSIVILLLQFVAIPIVKTFIYYGMEIDIKDTDTAAWTLFYTVSILLFMIPCISFLNKYPLLLGKVSQRRIENL</sequence>